<evidence type="ECO:0008006" key="3">
    <source>
        <dbReference type="Google" id="ProtNLM"/>
    </source>
</evidence>
<evidence type="ECO:0000313" key="1">
    <source>
        <dbReference type="EMBL" id="BBF86277.1"/>
    </source>
</evidence>
<reference evidence="2" key="1">
    <citation type="journal article" date="2017" name="Biotechnol. Biofuels">
        <title>Evaluation of environmental bacterial communities as a factor affecting the growth of duckweed Lemna minor.</title>
        <authorList>
            <person name="Ishizawa H."/>
            <person name="Kuroda M."/>
            <person name="Morikawa M."/>
            <person name="Ike M."/>
        </authorList>
    </citation>
    <scope>NUCLEOTIDE SEQUENCE [LARGE SCALE GENOMIC DNA]</scope>
    <source>
        <strain evidence="2">H3</strain>
    </source>
</reference>
<dbReference type="KEGG" id="amah:DLM_2676"/>
<keyword evidence="2" id="KW-1185">Reference proteome</keyword>
<evidence type="ECO:0000313" key="2">
    <source>
        <dbReference type="Proteomes" id="UP000198290"/>
    </source>
</evidence>
<dbReference type="AlphaFoldDB" id="A0A3G9GLJ2"/>
<proteinExistence type="predicted"/>
<dbReference type="EMBL" id="AP018823">
    <property type="protein sequence ID" value="BBF86277.1"/>
    <property type="molecule type" value="Genomic_DNA"/>
</dbReference>
<dbReference type="Pfam" id="PF10948">
    <property type="entry name" value="DUF2635"/>
    <property type="match status" value="1"/>
</dbReference>
<reference evidence="2" key="3">
    <citation type="journal article" date="2017" name="Plant Physiol. Biochem.">
        <title>Differential oxidative and antioxidative response of duckweed Lemna minor toward plant growth promoting/inhibiting bacteria.</title>
        <authorList>
            <person name="Ishizawa H."/>
            <person name="Kuroda M."/>
            <person name="Morikawa M."/>
            <person name="Ike M."/>
        </authorList>
    </citation>
    <scope>NUCLEOTIDE SEQUENCE [LARGE SCALE GENOMIC DNA]</scope>
    <source>
        <strain evidence="2">H3</strain>
    </source>
</reference>
<dbReference type="RefSeq" id="WP_089084502.1">
    <property type="nucleotide sequence ID" value="NZ_AP018823.1"/>
</dbReference>
<reference evidence="1 2" key="2">
    <citation type="journal article" date="2017" name="Genome Announc.">
        <title>Draft genome sequence of Aquitalea magnusonii strain H3, a plant growth-promoting bacterium of duckweed Lemna minor.</title>
        <authorList>
            <person name="Ishizawa H."/>
            <person name="Kuroda M."/>
            <person name="Ike M."/>
        </authorList>
    </citation>
    <scope>NUCLEOTIDE SEQUENCE [LARGE SCALE GENOMIC DNA]</scope>
    <source>
        <strain evidence="1 2">H3</strain>
    </source>
</reference>
<dbReference type="Proteomes" id="UP000198290">
    <property type="component" value="Chromosome"/>
</dbReference>
<protein>
    <recommendedName>
        <fullName evidence="3">DUF2635 domain-containing protein</fullName>
    </recommendedName>
</protein>
<gene>
    <name evidence="1" type="ORF">DLM_2676</name>
</gene>
<organism evidence="1 2">
    <name type="scientific">Aquitalea magnusonii</name>
    <dbReference type="NCBI Taxonomy" id="332411"/>
    <lineage>
        <taxon>Bacteria</taxon>
        <taxon>Pseudomonadati</taxon>
        <taxon>Pseudomonadota</taxon>
        <taxon>Betaproteobacteria</taxon>
        <taxon>Neisseriales</taxon>
        <taxon>Chromobacteriaceae</taxon>
        <taxon>Aquitalea</taxon>
    </lineage>
</organism>
<dbReference type="InterPro" id="IPR024400">
    <property type="entry name" value="DUF2635"/>
</dbReference>
<sequence length="75" mass="7900">MKVKAAPGIQVPKEDKPREFITDAEAVEVPNSTYYLRIVADGDLIDVDAVASATEVEAVPAETDGVKNAAKKGGE</sequence>
<name>A0A3G9GLJ2_9NEIS</name>
<dbReference type="OrthoDB" id="5460329at2"/>
<accession>A0A3G9GLJ2</accession>